<name>A0ACB8SNV6_9AGAM</name>
<gene>
    <name evidence="1" type="ORF">BV25DRAFT_1891945</name>
</gene>
<evidence type="ECO:0000313" key="2">
    <source>
        <dbReference type="Proteomes" id="UP000814140"/>
    </source>
</evidence>
<proteinExistence type="predicted"/>
<sequence length="482" mass="54898">MSNEADDLSFVVAFPLPFRVLFLAGIGILGWAANLHGLHILGIDAASALDLRTHDDHEYRGPLPTDRRNRGFKLVTDPSTLYHPIYRFFAWYAACCLSAWGVYRWATRGDSALIDPFKFIPAVCALGVLSVVLCPYNILQKRTRDAFLLSLRRCLFSPTNHPIYFSDVVFADIFTSYAKVLGDVWLSLCMLLPGGSLLTLPTQDGWARWVLPSLMSFPYLVRLRQCLVEYASTTNESRRPLFNALKYASSFPVIFLSAAQRIVVSELVAEKGEHVVSEAWHGEHALFRLWLLCALVNSLYSFWWDVTNDWGFDLLRFNMQSRPTRSNSLPRPLVLPAMHDRSESVTSTSPLHSGTSTPVFSPRRSAFSSSAQPQLHPYGLRSPLLFPLPVYPLIIFLNLVLRLTWGIKLSSHLHMHSEGSVLIFWVEISELVRRWMWVFVRVEWEVVKRAKEGVRVGSEYEEDERYELVSDTPGVKMKLDDL</sequence>
<reference evidence="1" key="1">
    <citation type="submission" date="2021-03" db="EMBL/GenBank/DDBJ databases">
        <authorList>
            <consortium name="DOE Joint Genome Institute"/>
            <person name="Ahrendt S."/>
            <person name="Looney B.P."/>
            <person name="Miyauchi S."/>
            <person name="Morin E."/>
            <person name="Drula E."/>
            <person name="Courty P.E."/>
            <person name="Chicoki N."/>
            <person name="Fauchery L."/>
            <person name="Kohler A."/>
            <person name="Kuo A."/>
            <person name="Labutti K."/>
            <person name="Pangilinan J."/>
            <person name="Lipzen A."/>
            <person name="Riley R."/>
            <person name="Andreopoulos W."/>
            <person name="He G."/>
            <person name="Johnson J."/>
            <person name="Barry K.W."/>
            <person name="Grigoriev I.V."/>
            <person name="Nagy L."/>
            <person name="Hibbett D."/>
            <person name="Henrissat B."/>
            <person name="Matheny P.B."/>
            <person name="Labbe J."/>
            <person name="Martin F."/>
        </authorList>
    </citation>
    <scope>NUCLEOTIDE SEQUENCE</scope>
    <source>
        <strain evidence="1">HHB10654</strain>
    </source>
</reference>
<keyword evidence="2" id="KW-1185">Reference proteome</keyword>
<protein>
    <submittedName>
        <fullName evidence="1">EXS-domain-containing protein</fullName>
    </submittedName>
</protein>
<reference evidence="1" key="2">
    <citation type="journal article" date="2022" name="New Phytol.">
        <title>Evolutionary transition to the ectomycorrhizal habit in the genomes of a hyperdiverse lineage of mushroom-forming fungi.</title>
        <authorList>
            <person name="Looney B."/>
            <person name="Miyauchi S."/>
            <person name="Morin E."/>
            <person name="Drula E."/>
            <person name="Courty P.E."/>
            <person name="Kohler A."/>
            <person name="Kuo A."/>
            <person name="LaButti K."/>
            <person name="Pangilinan J."/>
            <person name="Lipzen A."/>
            <person name="Riley R."/>
            <person name="Andreopoulos W."/>
            <person name="He G."/>
            <person name="Johnson J."/>
            <person name="Nolan M."/>
            <person name="Tritt A."/>
            <person name="Barry K.W."/>
            <person name="Grigoriev I.V."/>
            <person name="Nagy L.G."/>
            <person name="Hibbett D."/>
            <person name="Henrissat B."/>
            <person name="Matheny P.B."/>
            <person name="Labbe J."/>
            <person name="Martin F.M."/>
        </authorList>
    </citation>
    <scope>NUCLEOTIDE SEQUENCE</scope>
    <source>
        <strain evidence="1">HHB10654</strain>
    </source>
</reference>
<accession>A0ACB8SNV6</accession>
<comment type="caution">
    <text evidence="1">The sequence shown here is derived from an EMBL/GenBank/DDBJ whole genome shotgun (WGS) entry which is preliminary data.</text>
</comment>
<organism evidence="1 2">
    <name type="scientific">Artomyces pyxidatus</name>
    <dbReference type="NCBI Taxonomy" id="48021"/>
    <lineage>
        <taxon>Eukaryota</taxon>
        <taxon>Fungi</taxon>
        <taxon>Dikarya</taxon>
        <taxon>Basidiomycota</taxon>
        <taxon>Agaricomycotina</taxon>
        <taxon>Agaricomycetes</taxon>
        <taxon>Russulales</taxon>
        <taxon>Auriscalpiaceae</taxon>
        <taxon>Artomyces</taxon>
    </lineage>
</organism>
<dbReference type="Proteomes" id="UP000814140">
    <property type="component" value="Unassembled WGS sequence"/>
</dbReference>
<dbReference type="EMBL" id="MU277240">
    <property type="protein sequence ID" value="KAI0057948.1"/>
    <property type="molecule type" value="Genomic_DNA"/>
</dbReference>
<evidence type="ECO:0000313" key="1">
    <source>
        <dbReference type="EMBL" id="KAI0057948.1"/>
    </source>
</evidence>